<dbReference type="SUPFAM" id="SSF52317">
    <property type="entry name" value="Class I glutamine amidotransferase-like"/>
    <property type="match status" value="1"/>
</dbReference>
<evidence type="ECO:0000259" key="2">
    <source>
        <dbReference type="Pfam" id="PF06283"/>
    </source>
</evidence>
<gene>
    <name evidence="3" type="ORF">Cflav_PD6055</name>
</gene>
<name>B9XA79_PEDPL</name>
<sequence precursor="true">MNRREMIFRTGAAALGLGLAGWTTSAGAKPKVKKVLFFTKSSGYEHSVIKRVDGKPSFAENILSELGPKHGIEFTFSKDGSLFNPEYLAQFDAYFFYTTGDLTSAGTDGNPPMTPEGKAAFLNAIKNGKGFIGTHAASDTFHTDESGPTNVQDRSPRYHNYGENADPYVRMLGAEFIIHGKQQSSKMHIVDSKFPGLKKRSEDFELTEEWYSLKDFADNLHVLLVQETGGMTGEPYERAPYPATWARMHGKGRVFYTSMGHREDVWTNPIFQEILFGGIDWSVRNLDANVKPNIHKVTPQAMELPPQSKPVSGEPKKSKADKKKA</sequence>
<protein>
    <recommendedName>
        <fullName evidence="2">ThuA-like domain-containing protein</fullName>
    </recommendedName>
</protein>
<evidence type="ECO:0000313" key="3">
    <source>
        <dbReference type="EMBL" id="EEF63420.1"/>
    </source>
</evidence>
<dbReference type="Pfam" id="PF06283">
    <property type="entry name" value="ThuA"/>
    <property type="match status" value="2"/>
</dbReference>
<reference evidence="3 4" key="1">
    <citation type="journal article" date="2011" name="J. Bacteriol.">
        <title>Genome sequence of 'Pedosphaera parvula' Ellin514, an aerobic Verrucomicrobial isolate from pasture soil.</title>
        <authorList>
            <person name="Kant R."/>
            <person name="van Passel M.W."/>
            <person name="Sangwan P."/>
            <person name="Palva A."/>
            <person name="Lucas S."/>
            <person name="Copeland A."/>
            <person name="Lapidus A."/>
            <person name="Glavina Del Rio T."/>
            <person name="Dalin E."/>
            <person name="Tice H."/>
            <person name="Bruce D."/>
            <person name="Goodwin L."/>
            <person name="Pitluck S."/>
            <person name="Chertkov O."/>
            <person name="Larimer F.W."/>
            <person name="Land M.L."/>
            <person name="Hauser L."/>
            <person name="Brettin T.S."/>
            <person name="Detter J.C."/>
            <person name="Han S."/>
            <person name="de Vos W.M."/>
            <person name="Janssen P.H."/>
            <person name="Smidt H."/>
        </authorList>
    </citation>
    <scope>NUCLEOTIDE SEQUENCE [LARGE SCALE GENOMIC DNA]</scope>
    <source>
        <strain evidence="3 4">Ellin514</strain>
    </source>
</reference>
<proteinExistence type="predicted"/>
<dbReference type="Gene3D" id="3.40.50.880">
    <property type="match status" value="1"/>
</dbReference>
<dbReference type="PANTHER" id="PTHR40469:SF2">
    <property type="entry name" value="GALACTOSE-BINDING DOMAIN-LIKE SUPERFAMILY PROTEIN"/>
    <property type="match status" value="1"/>
</dbReference>
<feature type="domain" description="ThuA-like" evidence="2">
    <location>
        <begin position="166"/>
        <end position="281"/>
    </location>
</feature>
<dbReference type="RefSeq" id="WP_007412727.1">
    <property type="nucleotide sequence ID" value="NZ_ABOX02000001.1"/>
</dbReference>
<feature type="region of interest" description="Disordered" evidence="1">
    <location>
        <begin position="297"/>
        <end position="325"/>
    </location>
</feature>
<accession>B9XA79</accession>
<dbReference type="STRING" id="320771.Cflav_PD6055"/>
<evidence type="ECO:0000313" key="4">
    <source>
        <dbReference type="Proteomes" id="UP000003688"/>
    </source>
</evidence>
<dbReference type="OrthoDB" id="9785923at2"/>
<dbReference type="PANTHER" id="PTHR40469">
    <property type="entry name" value="SECRETED GLYCOSYL HYDROLASE"/>
    <property type="match status" value="1"/>
</dbReference>
<evidence type="ECO:0000256" key="1">
    <source>
        <dbReference type="SAM" id="MobiDB-lite"/>
    </source>
</evidence>
<dbReference type="AlphaFoldDB" id="B9XA79"/>
<dbReference type="Proteomes" id="UP000003688">
    <property type="component" value="Unassembled WGS sequence"/>
</dbReference>
<dbReference type="EMBL" id="ABOX02000001">
    <property type="protein sequence ID" value="EEF63420.1"/>
    <property type="molecule type" value="Genomic_DNA"/>
</dbReference>
<feature type="domain" description="ThuA-like" evidence="2">
    <location>
        <begin position="34"/>
        <end position="140"/>
    </location>
</feature>
<feature type="region of interest" description="Disordered" evidence="1">
    <location>
        <begin position="139"/>
        <end position="159"/>
    </location>
</feature>
<dbReference type="InterPro" id="IPR029010">
    <property type="entry name" value="ThuA-like"/>
</dbReference>
<dbReference type="InterPro" id="IPR029062">
    <property type="entry name" value="Class_I_gatase-like"/>
</dbReference>
<keyword evidence="4" id="KW-1185">Reference proteome</keyword>
<comment type="caution">
    <text evidence="3">The sequence shown here is derived from an EMBL/GenBank/DDBJ whole genome shotgun (WGS) entry which is preliminary data.</text>
</comment>
<organism evidence="3 4">
    <name type="scientific">Pedosphaera parvula (strain Ellin514)</name>
    <dbReference type="NCBI Taxonomy" id="320771"/>
    <lineage>
        <taxon>Bacteria</taxon>
        <taxon>Pseudomonadati</taxon>
        <taxon>Verrucomicrobiota</taxon>
        <taxon>Pedosphaerae</taxon>
        <taxon>Pedosphaerales</taxon>
        <taxon>Pedosphaeraceae</taxon>
        <taxon>Pedosphaera</taxon>
    </lineage>
</organism>